<feature type="domain" description="Protein kinase" evidence="2">
    <location>
        <begin position="390"/>
        <end position="715"/>
    </location>
</feature>
<evidence type="ECO:0000313" key="3">
    <source>
        <dbReference type="EMBL" id="KAJ7190525.1"/>
    </source>
</evidence>
<dbReference type="PANTHER" id="PTHR38248">
    <property type="entry name" value="FUNK1 6"/>
    <property type="match status" value="1"/>
</dbReference>
<reference evidence="3" key="1">
    <citation type="submission" date="2023-03" db="EMBL/GenBank/DDBJ databases">
        <title>Massive genome expansion in bonnet fungi (Mycena s.s.) driven by repeated elements and novel gene families across ecological guilds.</title>
        <authorList>
            <consortium name="Lawrence Berkeley National Laboratory"/>
            <person name="Harder C.B."/>
            <person name="Miyauchi S."/>
            <person name="Viragh M."/>
            <person name="Kuo A."/>
            <person name="Thoen E."/>
            <person name="Andreopoulos B."/>
            <person name="Lu D."/>
            <person name="Skrede I."/>
            <person name="Drula E."/>
            <person name="Henrissat B."/>
            <person name="Morin E."/>
            <person name="Kohler A."/>
            <person name="Barry K."/>
            <person name="LaButti K."/>
            <person name="Morin E."/>
            <person name="Salamov A."/>
            <person name="Lipzen A."/>
            <person name="Mereny Z."/>
            <person name="Hegedus B."/>
            <person name="Baldrian P."/>
            <person name="Stursova M."/>
            <person name="Weitz H."/>
            <person name="Taylor A."/>
            <person name="Grigoriev I.V."/>
            <person name="Nagy L.G."/>
            <person name="Martin F."/>
            <person name="Kauserud H."/>
        </authorList>
    </citation>
    <scope>NUCLEOTIDE SEQUENCE</scope>
    <source>
        <strain evidence="3">9144</strain>
    </source>
</reference>
<name>A0AAD6URL2_9AGAR</name>
<feature type="region of interest" description="Disordered" evidence="1">
    <location>
        <begin position="1"/>
        <end position="42"/>
    </location>
</feature>
<keyword evidence="4" id="KW-1185">Reference proteome</keyword>
<accession>A0AAD6URL2</accession>
<sequence length="715" mass="80391">MQGLTADPPRTPARLPHLTEARVPNKSTPLGKGSSDNSEYAVSSGQDDYAPFLAHDVANEVIMPIQNFLTWILRVGPPKPGDYSHITARPDFLTHIDRYTKLKFTYETQLYDPFVSFANWCLGELGAGSVCFCRNDPQYILDSDALRKPDVVNVKPTDVSREPRGGVDNLSKEGPKSSPFYWRELLAFWEFKLQALPGLKKEPKAIASSFKSTPKATVVSEPQRRSVRTRATQPAPEPQSTPTPGTLKPASDALEGKQPKKIPPKLQCASYALELMSNGGLRSHIISVLVSRNDIELLYYDRSMVIKSTPVHFADANNYPTFLSILSGFSKLDRREWGYPNLLMPPVAPNTPQKLPVTGPLDRDFWRDMYNGYILKLNNGWVLTLGDIVFRAHGIIGRGTVVIRATVTECPPSRADLMGAIVVVKWGWVPTTRANEAEIVKSARDCAQQGNEDMLRHLPEIFHEQSFEEFTPACQRDLLRHLPPGKYVERVFRLIVLAELRPITDLNDANKLAKAFKEIFDCYRWLHETAKIIHRDVSITNLMYHEIGGEVYGVLNDFDLALFLNDKTPSTSKQRTGTKPYMAIDLLVDSPPSHLYRHDLESFLYVLVFLTCKIEGSDLAKWRDLSMDQLQDAKTSAIAKKGFPPNKDHFQDFDLWILDLKALFRAGIHNRASHDDAVAKAKKRGGSSLEFVEETLGGAVDFRKFEAVLKQPIMS</sequence>
<proteinExistence type="predicted"/>
<dbReference type="EMBL" id="JARJCW010000148">
    <property type="protein sequence ID" value="KAJ7190525.1"/>
    <property type="molecule type" value="Genomic_DNA"/>
</dbReference>
<dbReference type="SUPFAM" id="SSF56112">
    <property type="entry name" value="Protein kinase-like (PK-like)"/>
    <property type="match status" value="1"/>
</dbReference>
<dbReference type="Gene3D" id="1.10.510.10">
    <property type="entry name" value="Transferase(Phosphotransferase) domain 1"/>
    <property type="match status" value="1"/>
</dbReference>
<evidence type="ECO:0000313" key="4">
    <source>
        <dbReference type="Proteomes" id="UP001219525"/>
    </source>
</evidence>
<comment type="caution">
    <text evidence="3">The sequence shown here is derived from an EMBL/GenBank/DDBJ whole genome shotgun (WGS) entry which is preliminary data.</text>
</comment>
<dbReference type="InterPro" id="IPR000719">
    <property type="entry name" value="Prot_kinase_dom"/>
</dbReference>
<gene>
    <name evidence="3" type="ORF">GGX14DRAFT_546877</name>
</gene>
<evidence type="ECO:0000256" key="1">
    <source>
        <dbReference type="SAM" id="MobiDB-lite"/>
    </source>
</evidence>
<evidence type="ECO:0000259" key="2">
    <source>
        <dbReference type="PROSITE" id="PS50011"/>
    </source>
</evidence>
<dbReference type="Pfam" id="PF17667">
    <property type="entry name" value="Pkinase_fungal"/>
    <property type="match status" value="1"/>
</dbReference>
<dbReference type="InterPro" id="IPR011009">
    <property type="entry name" value="Kinase-like_dom_sf"/>
</dbReference>
<dbReference type="PANTHER" id="PTHR38248:SF2">
    <property type="entry name" value="FUNK1 11"/>
    <property type="match status" value="1"/>
</dbReference>
<organism evidence="3 4">
    <name type="scientific">Mycena pura</name>
    <dbReference type="NCBI Taxonomy" id="153505"/>
    <lineage>
        <taxon>Eukaryota</taxon>
        <taxon>Fungi</taxon>
        <taxon>Dikarya</taxon>
        <taxon>Basidiomycota</taxon>
        <taxon>Agaricomycotina</taxon>
        <taxon>Agaricomycetes</taxon>
        <taxon>Agaricomycetidae</taxon>
        <taxon>Agaricales</taxon>
        <taxon>Marasmiineae</taxon>
        <taxon>Mycenaceae</taxon>
        <taxon>Mycena</taxon>
    </lineage>
</organism>
<dbReference type="Proteomes" id="UP001219525">
    <property type="component" value="Unassembled WGS sequence"/>
</dbReference>
<dbReference type="InterPro" id="IPR040976">
    <property type="entry name" value="Pkinase_fungal"/>
</dbReference>
<protein>
    <recommendedName>
        <fullName evidence="2">Protein kinase domain-containing protein</fullName>
    </recommendedName>
</protein>
<dbReference type="PROSITE" id="PS50011">
    <property type="entry name" value="PROTEIN_KINASE_DOM"/>
    <property type="match status" value="1"/>
</dbReference>
<dbReference type="GO" id="GO:0005524">
    <property type="term" value="F:ATP binding"/>
    <property type="evidence" value="ECO:0007669"/>
    <property type="project" value="InterPro"/>
</dbReference>
<feature type="region of interest" description="Disordered" evidence="1">
    <location>
        <begin position="211"/>
        <end position="261"/>
    </location>
</feature>
<dbReference type="AlphaFoldDB" id="A0AAD6URL2"/>
<dbReference type="GO" id="GO:0004672">
    <property type="term" value="F:protein kinase activity"/>
    <property type="evidence" value="ECO:0007669"/>
    <property type="project" value="InterPro"/>
</dbReference>